<evidence type="ECO:0000313" key="3">
    <source>
        <dbReference type="EMBL" id="GGB47607.1"/>
    </source>
</evidence>
<evidence type="ECO:0008006" key="5">
    <source>
        <dbReference type="Google" id="ProtNLM"/>
    </source>
</evidence>
<accession>A0A9W5X6D4</accession>
<dbReference type="PROSITE" id="PS51257">
    <property type="entry name" value="PROKAR_LIPOPROTEIN"/>
    <property type="match status" value="1"/>
</dbReference>
<evidence type="ECO:0000313" key="4">
    <source>
        <dbReference type="Proteomes" id="UP000621492"/>
    </source>
</evidence>
<evidence type="ECO:0000256" key="1">
    <source>
        <dbReference type="SAM" id="MobiDB-lite"/>
    </source>
</evidence>
<dbReference type="Proteomes" id="UP000621492">
    <property type="component" value="Unassembled WGS sequence"/>
</dbReference>
<feature type="compositionally biased region" description="Low complexity" evidence="1">
    <location>
        <begin position="25"/>
        <end position="62"/>
    </location>
</feature>
<feature type="chain" id="PRO_5040924665" description="YusW-like protein" evidence="2">
    <location>
        <begin position="22"/>
        <end position="175"/>
    </location>
</feature>
<dbReference type="InterPro" id="IPR025623">
    <property type="entry name" value="YusW"/>
</dbReference>
<name>A0A9W5X6D4_9BACI</name>
<dbReference type="EMBL" id="BMJD01000021">
    <property type="protein sequence ID" value="GGB47607.1"/>
    <property type="molecule type" value="Genomic_DNA"/>
</dbReference>
<proteinExistence type="predicted"/>
<reference evidence="3" key="2">
    <citation type="submission" date="2020-09" db="EMBL/GenBank/DDBJ databases">
        <authorList>
            <person name="Sun Q."/>
            <person name="Zhou Y."/>
        </authorList>
    </citation>
    <scope>NUCLEOTIDE SEQUENCE</scope>
    <source>
        <strain evidence="3">CGMCC 1.15454</strain>
    </source>
</reference>
<reference evidence="3" key="1">
    <citation type="journal article" date="2014" name="Int. J. Syst. Evol. Microbiol.">
        <title>Complete genome sequence of Corynebacterium casei LMG S-19264T (=DSM 44701T), isolated from a smear-ripened cheese.</title>
        <authorList>
            <consortium name="US DOE Joint Genome Institute (JGI-PGF)"/>
            <person name="Walter F."/>
            <person name="Albersmeier A."/>
            <person name="Kalinowski J."/>
            <person name="Ruckert C."/>
        </authorList>
    </citation>
    <scope>NUCLEOTIDE SEQUENCE</scope>
    <source>
        <strain evidence="3">CGMCC 1.15454</strain>
    </source>
</reference>
<feature type="region of interest" description="Disordered" evidence="1">
    <location>
        <begin position="25"/>
        <end position="69"/>
    </location>
</feature>
<gene>
    <name evidence="3" type="ORF">GCM10011409_26370</name>
</gene>
<dbReference type="AlphaFoldDB" id="A0A9W5X6D4"/>
<keyword evidence="4" id="KW-1185">Reference proteome</keyword>
<dbReference type="Pfam" id="PF14039">
    <property type="entry name" value="YusW"/>
    <property type="match status" value="1"/>
</dbReference>
<protein>
    <recommendedName>
        <fullName evidence="5">YusW-like protein</fullName>
    </recommendedName>
</protein>
<comment type="caution">
    <text evidence="3">The sequence shown here is derived from an EMBL/GenBank/DDBJ whole genome shotgun (WGS) entry which is preliminary data.</text>
</comment>
<sequence length="175" mass="19898">MKRFIQIIFTLSIALLLAACASQQNDNGGASDNDNAASNNQAQNSNPKQPDNTMNNNDSNTDMSEKMGQLDYTDIELEVGYGKNQEYEAEIEREHNSEFIDAKIEDSVNDVYEKGEEAFNDLYPKVKKLSITQDTKKDDAISQVLKAFDLPDDYTKFEVEITFKDNTKLEFEDRK</sequence>
<keyword evidence="2" id="KW-0732">Signal</keyword>
<evidence type="ECO:0000256" key="2">
    <source>
        <dbReference type="SAM" id="SignalP"/>
    </source>
</evidence>
<feature type="signal peptide" evidence="2">
    <location>
        <begin position="1"/>
        <end position="21"/>
    </location>
</feature>
<organism evidence="3 4">
    <name type="scientific">Lentibacillus populi</name>
    <dbReference type="NCBI Taxonomy" id="1827502"/>
    <lineage>
        <taxon>Bacteria</taxon>
        <taxon>Bacillati</taxon>
        <taxon>Bacillota</taxon>
        <taxon>Bacilli</taxon>
        <taxon>Bacillales</taxon>
        <taxon>Bacillaceae</taxon>
        <taxon>Lentibacillus</taxon>
    </lineage>
</organism>
<dbReference type="RefSeq" id="WP_088051181.1">
    <property type="nucleotide sequence ID" value="NZ_BMJD01000021.1"/>
</dbReference>